<organism evidence="1">
    <name type="scientific">Rhizophora mucronata</name>
    <name type="common">Asiatic mangrove</name>
    <dbReference type="NCBI Taxonomy" id="61149"/>
    <lineage>
        <taxon>Eukaryota</taxon>
        <taxon>Viridiplantae</taxon>
        <taxon>Streptophyta</taxon>
        <taxon>Embryophyta</taxon>
        <taxon>Tracheophyta</taxon>
        <taxon>Spermatophyta</taxon>
        <taxon>Magnoliopsida</taxon>
        <taxon>eudicotyledons</taxon>
        <taxon>Gunneridae</taxon>
        <taxon>Pentapetalae</taxon>
        <taxon>rosids</taxon>
        <taxon>fabids</taxon>
        <taxon>Malpighiales</taxon>
        <taxon>Rhizophoraceae</taxon>
        <taxon>Rhizophora</taxon>
    </lineage>
</organism>
<dbReference type="GO" id="GO:0003743">
    <property type="term" value="F:translation initiation factor activity"/>
    <property type="evidence" value="ECO:0007669"/>
    <property type="project" value="UniProtKB-KW"/>
</dbReference>
<keyword evidence="1" id="KW-0396">Initiation factor</keyword>
<reference evidence="1" key="1">
    <citation type="submission" date="2018-02" db="EMBL/GenBank/DDBJ databases">
        <title>Rhizophora mucronata_Transcriptome.</title>
        <authorList>
            <person name="Meera S.P."/>
            <person name="Sreeshan A."/>
            <person name="Augustine A."/>
        </authorList>
    </citation>
    <scope>NUCLEOTIDE SEQUENCE</scope>
    <source>
        <tissue evidence="1">Leaf</tissue>
    </source>
</reference>
<proteinExistence type="predicted"/>
<name>A0A2P2KQF7_RHIMU</name>
<keyword evidence="1" id="KW-0648">Protein biosynthesis</keyword>
<dbReference type="AlphaFoldDB" id="A0A2P2KQF7"/>
<dbReference type="EMBL" id="GGEC01027476">
    <property type="protein sequence ID" value="MBX07960.1"/>
    <property type="molecule type" value="Transcribed_RNA"/>
</dbReference>
<evidence type="ECO:0000313" key="1">
    <source>
        <dbReference type="EMBL" id="MBX07960.1"/>
    </source>
</evidence>
<accession>A0A2P2KQF7</accession>
<dbReference type="EMBL" id="GGEC01027475">
    <property type="protein sequence ID" value="MBX07959.1"/>
    <property type="molecule type" value="Transcribed_RNA"/>
</dbReference>
<protein>
    <submittedName>
        <fullName evidence="1">Transcription initiation factor IID subunit A family protein</fullName>
    </submittedName>
</protein>
<sequence length="54" mass="5664">MPLNSGVAEKMKSTAAVRGLVIAVDVEDAMKVRQDQTILVFALTTAAVTKCLAS</sequence>